<dbReference type="PANTHER" id="PTHR43065">
    <property type="entry name" value="SENSOR HISTIDINE KINASE"/>
    <property type="match status" value="1"/>
</dbReference>
<dbReference type="InterPro" id="IPR005467">
    <property type="entry name" value="His_kinase_dom"/>
</dbReference>
<comment type="caution">
    <text evidence="10">The sequence shown here is derived from an EMBL/GenBank/DDBJ whole genome shotgun (WGS) entry which is preliminary data.</text>
</comment>
<dbReference type="Pfam" id="PF00512">
    <property type="entry name" value="HisKA"/>
    <property type="match status" value="1"/>
</dbReference>
<evidence type="ECO:0000256" key="2">
    <source>
        <dbReference type="ARBA" id="ARBA00012438"/>
    </source>
</evidence>
<evidence type="ECO:0000256" key="7">
    <source>
        <dbReference type="ARBA" id="ARBA00022840"/>
    </source>
</evidence>
<evidence type="ECO:0000256" key="3">
    <source>
        <dbReference type="ARBA" id="ARBA00022553"/>
    </source>
</evidence>
<protein>
    <recommendedName>
        <fullName evidence="2">histidine kinase</fullName>
        <ecNumber evidence="2">2.7.13.3</ecNumber>
    </recommendedName>
</protein>
<evidence type="ECO:0000256" key="8">
    <source>
        <dbReference type="ARBA" id="ARBA00023012"/>
    </source>
</evidence>
<keyword evidence="4" id="KW-0808">Transferase</keyword>
<keyword evidence="6 10" id="KW-0418">Kinase</keyword>
<dbReference type="SUPFAM" id="SSF47384">
    <property type="entry name" value="Homodimeric domain of signal transducing histidine kinase"/>
    <property type="match status" value="1"/>
</dbReference>
<dbReference type="PROSITE" id="PS50109">
    <property type="entry name" value="HIS_KIN"/>
    <property type="match status" value="1"/>
</dbReference>
<dbReference type="SMART" id="SM00388">
    <property type="entry name" value="HisKA"/>
    <property type="match status" value="1"/>
</dbReference>
<dbReference type="RefSeq" id="WP_000748790.1">
    <property type="nucleotide sequence ID" value="NZ_KB644426.1"/>
</dbReference>
<evidence type="ECO:0000259" key="9">
    <source>
        <dbReference type="PROSITE" id="PS50109"/>
    </source>
</evidence>
<dbReference type="AlphaFoldDB" id="A0AAV3IEA3"/>
<evidence type="ECO:0000256" key="6">
    <source>
        <dbReference type="ARBA" id="ARBA00022777"/>
    </source>
</evidence>
<dbReference type="InterPro" id="IPR036890">
    <property type="entry name" value="HATPase_C_sf"/>
</dbReference>
<evidence type="ECO:0000256" key="5">
    <source>
        <dbReference type="ARBA" id="ARBA00022741"/>
    </source>
</evidence>
<sequence length="386" mass="44274">MKKSKRLKRPYLKNSPLKRPYLKRSDKASSFNGLLENENNVISLENFKPKESEDLLENFSNKKDMQELLELLNQFILQSYKVEKEFKDYKALYEWVIEILPQAIWVMNENGSFFYKNSLANQSHEVFNKAKLGNFNTEIEHENKSYLVQQNSIQGKQIITATDISAQKRQERLASMGKISAHLAHEIRNPVGSISLLASVLLKHANEKTKPIVVELQKALWRVERIIKATLLFSKGIQANRTKQSLKTLESDLKEALNCYTYSKDIDFLFNFSDEEGFFDFDLMGIVLQNFLYNAIDAIEALEESEQGQVKIEAFIQNEFIVFTIIDNGKEVENKSALFEPFETTKLKGNGLGLALSLQVVKAHEGSIALLENQEKTFEIKILNAS</sequence>
<dbReference type="Pfam" id="PF02518">
    <property type="entry name" value="HATPase_c"/>
    <property type="match status" value="1"/>
</dbReference>
<dbReference type="GO" id="GO:0005524">
    <property type="term" value="F:ATP binding"/>
    <property type="evidence" value="ECO:0007669"/>
    <property type="project" value="UniProtKB-KW"/>
</dbReference>
<dbReference type="GO" id="GO:0000155">
    <property type="term" value="F:phosphorelay sensor kinase activity"/>
    <property type="evidence" value="ECO:0007669"/>
    <property type="project" value="InterPro"/>
</dbReference>
<evidence type="ECO:0000313" key="10">
    <source>
        <dbReference type="EMBL" id="EMG94755.1"/>
    </source>
</evidence>
<keyword evidence="3" id="KW-0597">Phosphoprotein</keyword>
<organism evidence="10 11">
    <name type="scientific">Helicobacter pylori GAM120Ai</name>
    <dbReference type="NCBI Taxonomy" id="1159029"/>
    <lineage>
        <taxon>Bacteria</taxon>
        <taxon>Pseudomonadati</taxon>
        <taxon>Campylobacterota</taxon>
        <taxon>Epsilonproteobacteria</taxon>
        <taxon>Campylobacterales</taxon>
        <taxon>Helicobacteraceae</taxon>
        <taxon>Helicobacter</taxon>
    </lineage>
</organism>
<evidence type="ECO:0000313" key="11">
    <source>
        <dbReference type="Proteomes" id="UP000012012"/>
    </source>
</evidence>
<dbReference type="InterPro" id="IPR036097">
    <property type="entry name" value="HisK_dim/P_sf"/>
</dbReference>
<dbReference type="PRINTS" id="PR00344">
    <property type="entry name" value="BCTRLSENSOR"/>
</dbReference>
<comment type="catalytic activity">
    <reaction evidence="1">
        <text>ATP + protein L-histidine = ADP + protein N-phospho-L-histidine.</text>
        <dbReference type="EC" id="2.7.13.3"/>
    </reaction>
</comment>
<dbReference type="Gene3D" id="3.30.565.10">
    <property type="entry name" value="Histidine kinase-like ATPase, C-terminal domain"/>
    <property type="match status" value="1"/>
</dbReference>
<dbReference type="PANTHER" id="PTHR43065:SF10">
    <property type="entry name" value="PEROXIDE STRESS-ACTIVATED HISTIDINE KINASE MAK3"/>
    <property type="match status" value="1"/>
</dbReference>
<keyword evidence="8" id="KW-0902">Two-component regulatory system</keyword>
<dbReference type="SMART" id="SM00387">
    <property type="entry name" value="HATPase_c"/>
    <property type="match status" value="1"/>
</dbReference>
<accession>A0AAV3IEA3</accession>
<keyword evidence="7" id="KW-0067">ATP-binding</keyword>
<name>A0AAV3IEA3_HELPX</name>
<dbReference type="EC" id="2.7.13.3" evidence="2"/>
<dbReference type="InterPro" id="IPR004358">
    <property type="entry name" value="Sig_transdc_His_kin-like_C"/>
</dbReference>
<dbReference type="Proteomes" id="UP000012012">
    <property type="component" value="Unassembled WGS sequence"/>
</dbReference>
<feature type="domain" description="Histidine kinase" evidence="9">
    <location>
        <begin position="182"/>
        <end position="386"/>
    </location>
</feature>
<dbReference type="EMBL" id="APDF01000054">
    <property type="protein sequence ID" value="EMG94755.1"/>
    <property type="molecule type" value="Genomic_DNA"/>
</dbReference>
<evidence type="ECO:0000256" key="4">
    <source>
        <dbReference type="ARBA" id="ARBA00022679"/>
    </source>
</evidence>
<dbReference type="Gene3D" id="1.10.287.130">
    <property type="match status" value="1"/>
</dbReference>
<dbReference type="CDD" id="cd00082">
    <property type="entry name" value="HisKA"/>
    <property type="match status" value="1"/>
</dbReference>
<evidence type="ECO:0000256" key="1">
    <source>
        <dbReference type="ARBA" id="ARBA00000085"/>
    </source>
</evidence>
<dbReference type="InterPro" id="IPR003661">
    <property type="entry name" value="HisK_dim/P_dom"/>
</dbReference>
<keyword evidence="5" id="KW-0547">Nucleotide-binding</keyword>
<dbReference type="InterPro" id="IPR003594">
    <property type="entry name" value="HATPase_dom"/>
</dbReference>
<gene>
    <name evidence="10" type="ORF">HMPREF1401_01170</name>
</gene>
<dbReference type="SUPFAM" id="SSF55874">
    <property type="entry name" value="ATPase domain of HSP90 chaperone/DNA topoisomerase II/histidine kinase"/>
    <property type="match status" value="1"/>
</dbReference>
<reference evidence="10 11" key="1">
    <citation type="submission" date="2012-11" db="EMBL/GenBank/DDBJ databases">
        <authorList>
            <person name="Weinstock G."/>
            <person name="Sodergren E."/>
            <person name="Lobos E.A."/>
            <person name="Fulton L."/>
            <person name="Fulton R."/>
            <person name="Courtney L."/>
            <person name="Fronick C."/>
            <person name="O'Laughlin M."/>
            <person name="Godfrey J."/>
            <person name="Wilson R.M."/>
            <person name="Miner T."/>
            <person name="Farmer C."/>
            <person name="Delehaunty K."/>
            <person name="Cordes M."/>
            <person name="Minx P."/>
            <person name="Tomlinson C."/>
            <person name="Chen J."/>
            <person name="Wollam A."/>
            <person name="Pepin K.H."/>
            <person name="Bhonagiri V."/>
            <person name="Zhang X."/>
            <person name="Suruliraj S."/>
            <person name="Antonio M."/>
            <person name="Secka O."/>
            <person name="Thomas J."/>
            <person name="Warren W."/>
            <person name="Mitreva M."/>
            <person name="Mardis E.R."/>
            <person name="Wilson R.K."/>
        </authorList>
    </citation>
    <scope>NUCLEOTIDE SEQUENCE [LARGE SCALE GENOMIC DNA]</scope>
    <source>
        <strain evidence="10 11">GAM120Ai</strain>
    </source>
</reference>
<proteinExistence type="predicted"/>